<name>A0A085WQX1_9BACT</name>
<dbReference type="STRING" id="394096.DB31_5126"/>
<dbReference type="OrthoDB" id="5524532at2"/>
<evidence type="ECO:0000313" key="1">
    <source>
        <dbReference type="EMBL" id="KFE70084.1"/>
    </source>
</evidence>
<evidence type="ECO:0000313" key="2">
    <source>
        <dbReference type="Proteomes" id="UP000028725"/>
    </source>
</evidence>
<organism evidence="1 2">
    <name type="scientific">Hyalangium minutum</name>
    <dbReference type="NCBI Taxonomy" id="394096"/>
    <lineage>
        <taxon>Bacteria</taxon>
        <taxon>Pseudomonadati</taxon>
        <taxon>Myxococcota</taxon>
        <taxon>Myxococcia</taxon>
        <taxon>Myxococcales</taxon>
        <taxon>Cystobacterineae</taxon>
        <taxon>Archangiaceae</taxon>
        <taxon>Hyalangium</taxon>
    </lineage>
</organism>
<dbReference type="Proteomes" id="UP000028725">
    <property type="component" value="Unassembled WGS sequence"/>
</dbReference>
<dbReference type="AlphaFoldDB" id="A0A085WQX1"/>
<accession>A0A085WQX1</accession>
<keyword evidence="2" id="KW-1185">Reference proteome</keyword>
<reference evidence="1 2" key="1">
    <citation type="submission" date="2014-04" db="EMBL/GenBank/DDBJ databases">
        <title>Genome assembly of Hyalangium minutum DSM 14724.</title>
        <authorList>
            <person name="Sharma G."/>
            <person name="Subramanian S."/>
        </authorList>
    </citation>
    <scope>NUCLEOTIDE SEQUENCE [LARGE SCALE GENOMIC DNA]</scope>
    <source>
        <strain evidence="1 2">DSM 14724</strain>
    </source>
</reference>
<protein>
    <submittedName>
        <fullName evidence="1">Uncharacterized protein</fullName>
    </submittedName>
</protein>
<proteinExistence type="predicted"/>
<dbReference type="EMBL" id="JMCB01000003">
    <property type="protein sequence ID" value="KFE70084.1"/>
    <property type="molecule type" value="Genomic_DNA"/>
</dbReference>
<dbReference type="RefSeq" id="WP_044184704.1">
    <property type="nucleotide sequence ID" value="NZ_JMCB01000003.1"/>
</dbReference>
<gene>
    <name evidence="1" type="ORF">DB31_5126</name>
</gene>
<sequence length="165" mass="18216">MPSFLDDLNSSAIDSGIQAADDRTLRLASHPLTEQELAGLIWYQESYLAVAEPNPSAEGLAQAHAEGLKASGLEFKHVGLGLALLRAYCGQRWAVNKLKDKLKQLESQGAEVDELRGRVRGELARLERTDAFVRRYGEGPIALLQKHEETLLGLHTRMTRVLSRG</sequence>
<comment type="caution">
    <text evidence="1">The sequence shown here is derived from an EMBL/GenBank/DDBJ whole genome shotgun (WGS) entry which is preliminary data.</text>
</comment>